<name>A0A3D2SE73_9BACE</name>
<keyword evidence="1" id="KW-0802">TPR repeat</keyword>
<evidence type="ECO:0000313" key="2">
    <source>
        <dbReference type="EMBL" id="HCK24169.1"/>
    </source>
</evidence>
<reference evidence="2 3" key="1">
    <citation type="journal article" date="2018" name="Nat. Biotechnol.">
        <title>A standardized bacterial taxonomy based on genome phylogeny substantially revises the tree of life.</title>
        <authorList>
            <person name="Parks D.H."/>
            <person name="Chuvochina M."/>
            <person name="Waite D.W."/>
            <person name="Rinke C."/>
            <person name="Skarshewski A."/>
            <person name="Chaumeil P.A."/>
            <person name="Hugenholtz P."/>
        </authorList>
    </citation>
    <scope>NUCLEOTIDE SEQUENCE [LARGE SCALE GENOMIC DNA]</scope>
    <source>
        <strain evidence="2">UBA9667</strain>
    </source>
</reference>
<dbReference type="GO" id="GO:0045892">
    <property type="term" value="P:negative regulation of DNA-templated transcription"/>
    <property type="evidence" value="ECO:0007669"/>
    <property type="project" value="InterPro"/>
</dbReference>
<comment type="caution">
    <text evidence="2">The sequence shown here is derived from an EMBL/GenBank/DDBJ whole genome shotgun (WGS) entry which is preliminary data.</text>
</comment>
<evidence type="ECO:0000313" key="3">
    <source>
        <dbReference type="Proteomes" id="UP000263098"/>
    </source>
</evidence>
<dbReference type="InterPro" id="IPR019734">
    <property type="entry name" value="TPR_rpt"/>
</dbReference>
<accession>A0A3D2SE73</accession>
<protein>
    <submittedName>
        <fullName evidence="2">Uncharacterized protein</fullName>
    </submittedName>
</protein>
<dbReference type="SUPFAM" id="SSF48452">
    <property type="entry name" value="TPR-like"/>
    <property type="match status" value="1"/>
</dbReference>
<feature type="non-terminal residue" evidence="2">
    <location>
        <position position="232"/>
    </location>
</feature>
<dbReference type="Pfam" id="PF13432">
    <property type="entry name" value="TPR_16"/>
    <property type="match status" value="1"/>
</dbReference>
<dbReference type="EMBL" id="DPVG01000190">
    <property type="protein sequence ID" value="HCK24169.1"/>
    <property type="molecule type" value="Genomic_DNA"/>
</dbReference>
<dbReference type="InterPro" id="IPR011990">
    <property type="entry name" value="TPR-like_helical_dom_sf"/>
</dbReference>
<dbReference type="Gene3D" id="1.25.40.10">
    <property type="entry name" value="Tetratricopeptide repeat domain"/>
    <property type="match status" value="2"/>
</dbReference>
<dbReference type="PANTHER" id="PTHR44749:SF1">
    <property type="entry name" value="TETRATRICOPEPTIDE-LIKE HELICAL DOMAIN-CONTAINING PROTEIN"/>
    <property type="match status" value="1"/>
</dbReference>
<feature type="repeat" description="TPR" evidence="1">
    <location>
        <begin position="61"/>
        <end position="94"/>
    </location>
</feature>
<dbReference type="AlphaFoldDB" id="A0A3D2SE73"/>
<dbReference type="Proteomes" id="UP000263098">
    <property type="component" value="Unassembled WGS sequence"/>
</dbReference>
<dbReference type="PROSITE" id="PS50005">
    <property type="entry name" value="TPR"/>
    <property type="match status" value="1"/>
</dbReference>
<proteinExistence type="predicted"/>
<evidence type="ECO:0000256" key="1">
    <source>
        <dbReference type="PROSITE-ProRule" id="PRU00339"/>
    </source>
</evidence>
<dbReference type="PANTHER" id="PTHR44749">
    <property type="entry name" value="SUPPRESSOR OF RPS4-RLD 1"/>
    <property type="match status" value="1"/>
</dbReference>
<dbReference type="InterPro" id="IPR044650">
    <property type="entry name" value="SRFR1-like"/>
</dbReference>
<sequence length="232" mass="26613">MASFFKSFFLGKTETPEEAKAKNEKKNFDILKFDGLRAQRMGRTDYALSCFTQALAIEKEFETMSYLAQLYTQLSELEKAREILEEMAQMEPEIISTFFQLTHVCYMQEDYAAMKTNAQKAVELEKENATAYLWLAKAEHGLKDQMNTIAHLTKAIALKEDYTEALLMRAEELLSMQVYKEASEDIETILQQSPDDEAALLLKGRWAEATHQVAAAEESYKQVSELNPFNEQ</sequence>
<dbReference type="SMART" id="SM00028">
    <property type="entry name" value="TPR"/>
    <property type="match status" value="5"/>
</dbReference>
<organism evidence="2 3">
    <name type="scientific">Bacteroides graminisolvens</name>
    <dbReference type="NCBI Taxonomy" id="477666"/>
    <lineage>
        <taxon>Bacteria</taxon>
        <taxon>Pseudomonadati</taxon>
        <taxon>Bacteroidota</taxon>
        <taxon>Bacteroidia</taxon>
        <taxon>Bacteroidales</taxon>
        <taxon>Bacteroidaceae</taxon>
        <taxon>Bacteroides</taxon>
    </lineage>
</organism>
<gene>
    <name evidence="2" type="ORF">DHW31_05165</name>
</gene>